<protein>
    <submittedName>
        <fullName evidence="7">Uncharacterized protein</fullName>
    </submittedName>
</protein>
<dbReference type="PANTHER" id="PTHR11219:SF69">
    <property type="entry name" value="TENEURIN-A"/>
    <property type="match status" value="1"/>
</dbReference>
<dbReference type="PROSITE" id="PS00022">
    <property type="entry name" value="EGF_1"/>
    <property type="match status" value="4"/>
</dbReference>
<feature type="domain" description="EGF-like" evidence="5">
    <location>
        <begin position="81"/>
        <end position="118"/>
    </location>
</feature>
<evidence type="ECO:0000313" key="8">
    <source>
        <dbReference type="Proteomes" id="UP000230750"/>
    </source>
</evidence>
<evidence type="ECO:0000256" key="2">
    <source>
        <dbReference type="ARBA" id="ARBA00022737"/>
    </source>
</evidence>
<evidence type="ECO:0000313" key="7">
    <source>
        <dbReference type="EMBL" id="PIK55147.1"/>
    </source>
</evidence>
<evidence type="ECO:0000259" key="5">
    <source>
        <dbReference type="PROSITE" id="PS50026"/>
    </source>
</evidence>
<organism evidence="7 8">
    <name type="scientific">Stichopus japonicus</name>
    <name type="common">Sea cucumber</name>
    <dbReference type="NCBI Taxonomy" id="307972"/>
    <lineage>
        <taxon>Eukaryota</taxon>
        <taxon>Metazoa</taxon>
        <taxon>Echinodermata</taxon>
        <taxon>Eleutherozoa</taxon>
        <taxon>Echinozoa</taxon>
        <taxon>Holothuroidea</taxon>
        <taxon>Aspidochirotacea</taxon>
        <taxon>Aspidochirotida</taxon>
        <taxon>Stichopodidae</taxon>
        <taxon>Apostichopus</taxon>
    </lineage>
</organism>
<dbReference type="InterPro" id="IPR051216">
    <property type="entry name" value="Teneurin"/>
</dbReference>
<dbReference type="PROSITE" id="PS01248">
    <property type="entry name" value="EGF_LAM_1"/>
    <property type="match status" value="2"/>
</dbReference>
<keyword evidence="2" id="KW-0677">Repeat</keyword>
<feature type="domain" description="VWFD" evidence="6">
    <location>
        <begin position="1795"/>
        <end position="1971"/>
    </location>
</feature>
<feature type="domain" description="VWFD" evidence="6">
    <location>
        <begin position="542"/>
        <end position="748"/>
    </location>
</feature>
<dbReference type="Pfam" id="PF23106">
    <property type="entry name" value="EGF_Teneurin"/>
    <property type="match status" value="2"/>
</dbReference>
<dbReference type="Gene3D" id="2.60.120.200">
    <property type="match status" value="3"/>
</dbReference>
<dbReference type="Gene3D" id="2.10.25.10">
    <property type="entry name" value="Laminin"/>
    <property type="match status" value="3"/>
</dbReference>
<keyword evidence="1 4" id="KW-0245">EGF-like domain</keyword>
<dbReference type="Pfam" id="PF00094">
    <property type="entry name" value="VWD"/>
    <property type="match status" value="2"/>
</dbReference>
<evidence type="ECO:0000259" key="6">
    <source>
        <dbReference type="PROSITE" id="PS51233"/>
    </source>
</evidence>
<dbReference type="InterPro" id="IPR009030">
    <property type="entry name" value="Growth_fac_rcpt_cys_sf"/>
</dbReference>
<feature type="disulfide bond" evidence="4">
    <location>
        <begin position="199"/>
        <end position="208"/>
    </location>
</feature>
<comment type="caution">
    <text evidence="7">The sequence shown here is derived from an EMBL/GenBank/DDBJ whole genome shotgun (WGS) entry which is preliminary data.</text>
</comment>
<dbReference type="InterPro" id="IPR002049">
    <property type="entry name" value="LE_dom"/>
</dbReference>
<feature type="disulfide bond" evidence="4">
    <location>
        <begin position="108"/>
        <end position="117"/>
    </location>
</feature>
<dbReference type="PROSITE" id="PS51233">
    <property type="entry name" value="VWFD"/>
    <property type="match status" value="2"/>
</dbReference>
<dbReference type="EMBL" id="MRZV01000223">
    <property type="protein sequence ID" value="PIK55147.1"/>
    <property type="molecule type" value="Genomic_DNA"/>
</dbReference>
<keyword evidence="8" id="KW-1185">Reference proteome</keyword>
<dbReference type="Proteomes" id="UP000230750">
    <property type="component" value="Unassembled WGS sequence"/>
</dbReference>
<dbReference type="InterPro" id="IPR001846">
    <property type="entry name" value="VWF_type-D"/>
</dbReference>
<dbReference type="InterPro" id="IPR000742">
    <property type="entry name" value="EGF"/>
</dbReference>
<proteinExistence type="predicted"/>
<accession>A0A2G8L4F8</accession>
<comment type="caution">
    <text evidence="4">Lacks conserved residue(s) required for the propagation of feature annotation.</text>
</comment>
<sequence>MAAVASQNASVMVSTLVTPVNYFVDTVTLWMVDAYAMTAIWDPSVILSVAAKDLVSMESVPVLLLGGTCFCDSEWKGDGCELPNCPGTPDCNGRGECLLINSKGQCQCDEGWIGPACDVECIHGTQNPDHPSLCFCDPCYSGEKCDVLCSGQGTCIDDACICDTYFKGHDCSQIDCPGDPDCLERGSCVFKNDTAICLCSAGFTGDNCSAIVCPGDPECNDKGSCKLIGDYPECVCNHGYTGTSCDRCLSRFSGDDCESCLSGYIGWNDSCSVPCINGMATEPGGDVCECATDAEQGFWTGQICDECLEGFALPFCVECAVGYVGDCSIRCTPGQGQYALDPKDGGGGRAPLIPYLHCVVPPADGNPGVAWYGYTNENDHNIYISTGGDNFFNVEDDLGQPTKFQPGRHESIFSVSFTNQSLSWTLAYTLSNQRISTKSPTKVTLLCTGDETRQLQDTLVNMTSTGYCKCLYGFWGPECEFECPGGASNPCYGNGICNSVTGNCTCYIGVIQDGICNTCEDMMAGTDCSLYSSEPLISNNFHHGRAYGQGQFHTFDGTKYSFFGEEEYILFTGFDIETHIRMVQCFAGSDVTCISAVAVRVKGTTTVVIHGGYTDKELHGYAWIDGEEVNVWPAKNIGFGFYLSRRGYDHYRLELTGAIIFDIYIRGRYLDIQMQAVESICSKSGGLLSSCDLNSLNDFQLRNGQVLCLDGEIAASCQNISTHDASITQTQIHEVFGQGWSVTNMQSSLFVYGYGQYQEVREIKNSKASYALHFEDSHAESSVINTIHETDFTIEFDMKLDRIHDDCQAVFSYVKSDAFAMAVCSSLLTITYQKVTYDTDLYMETKVWYRIALAWQEGMKRLRIFIFKSTTDWQTEDVLLPESPLPSGGHLVLGQWYPPENYEGPKMYPGFIGWLEEFKIWKRFSTASELQSYLGLDVDASSARDLAHYWNFNEGQGVITYDAVSLTPIHLSVKPWGQPLWTFSTAAVSRSATQSTESLYLSFSEDSVDEDIVSFCEDVIFTGQLSDVCNSLNIGEFYYQQCLSHALHGGKDAAMEVALAYADDCQVLSEVQGWPAQELCRTFGSRHFPRWIGPTCEIPCISGYEWNYDGICQCYDGYVGTTCEVECDGGASDPCGGVGVCSSDGDCTCPLYTNESNVCRDCNDGWVGERCNVVLTDLPNLDSFACSTFGHGQYISYLGAAFSIDTYGEFILSEMEDLAVFIRQVPCGHDHYCIASVWFRISDGNITVNIPRDDLDGDQYLFVDDEAVDLDWRMGTGMEFKSGFILNETAQGYRLFGPEGRSAEVVIQDVSLDVHLFITDRPLVSSGICGDCLTIDPSADASYSYINNEYVDRNRLAANADSKLGLMPGEVRTITPGGLALFFNDSSCTSDPLDSGSIPAGSDVTVEFYFQTYVREGTLIGISSKTSDFAVVLDQMLAVIIDGDVYQTDIIPRLNQWVFISVQYHHDARRLTVAGVDEQGYLSESSFSIARLLSFEEGVLKLGAWDHSDGESLVDGVFVGFIDEVKVWTRSFTISEIWRNSEMNVQSELSQLAAVWKFSEGKGDVTYDFIGHQALKFASDKSPTWVVAGAPIAAYQPIEFSFEERVYDQLTGEVLWSDAVYWCEDLIFNNTVYSDCETLGSANAQFFQDSCVWSIVAENDLSAGYPSLGQYSIYCQNSLDIEYSPLEELCTNITDSQLFRDLGCPTGACMSGAFDTATGECYCYHGYWGSSCVAECPGGADNPCNGRGACNVTSGECTCDPAWTYESDCFECSGNWTGGDCSTVFPSEPIINNNPFCLVYGQGHVTNFDGAMYDFKEIGEYQVLSDTSQDFEVQARIIPCYNQSSCLVAFAVRYGMDVLVVRSGHTSNSQAMFWENGSSLQLENVSYDTGKMTIKHTSTLSYEIAISELDASISLRVLERSLSVIFHLSPSISCQESVGLCGTCNGNITDDIFSDVVIAANTWHVDAGASLFDPIFLNSSYQEYRNLTGAGHCIETNGGYLSSDPIERVLEGNTDITFDLYVIVHSNKGVLLSYSHVLDFTIFFNGTLKVQIGSDVWDTDLIVEVGIWNRLVLTWGRTSHQLRVWAVHPDLEVLSASHRFSVGIDIFTPGGYLSIGQWLPGTEGGVIPTQDRFYGTLDEIRIWRRDFTLEDIDATNFVNVPATYPDLGGLWKFDEGDGTHVFDLVHNVRMVIKIYHGWRYILHGISHTGTSQGCLRFIPSHLPSTIQTFCESLLKTNPTWDACGLNQLQMDYLYYACIRDSFFSESKYSSLSIALALADYCHIRNDYSGSWPGRHLCQYFPDIYFPVWKGANCDIECIFSDTSSSAQRCQCSRGFWGSQCSNVCVGGSSSPCNNHGTCSQDSGSCQCEFNWNSVEGCTACTPDWIGRTAHSWRTHHPCRPSHSVASQAMATLPFLMDPILILENGRISLSIRIRQQGLKFRFVN</sequence>
<dbReference type="PROSITE" id="PS01186">
    <property type="entry name" value="EGF_2"/>
    <property type="match status" value="1"/>
</dbReference>
<dbReference type="SUPFAM" id="SSF57184">
    <property type="entry name" value="Growth factor receptor domain"/>
    <property type="match status" value="1"/>
</dbReference>
<evidence type="ECO:0000256" key="4">
    <source>
        <dbReference type="PROSITE-ProRule" id="PRU00076"/>
    </source>
</evidence>
<dbReference type="SUPFAM" id="SSF49899">
    <property type="entry name" value="Concanavalin A-like lectins/glucanases"/>
    <property type="match status" value="3"/>
</dbReference>
<gene>
    <name evidence="7" type="ORF">BSL78_07877</name>
</gene>
<dbReference type="STRING" id="307972.A0A2G8L4F8"/>
<dbReference type="SMART" id="SM00216">
    <property type="entry name" value="VWD"/>
    <property type="match status" value="2"/>
</dbReference>
<name>A0A2G8L4F8_STIJA</name>
<reference evidence="7 8" key="1">
    <citation type="journal article" date="2017" name="PLoS Biol.">
        <title>The sea cucumber genome provides insights into morphological evolution and visceral regeneration.</title>
        <authorList>
            <person name="Zhang X."/>
            <person name="Sun L."/>
            <person name="Yuan J."/>
            <person name="Sun Y."/>
            <person name="Gao Y."/>
            <person name="Zhang L."/>
            <person name="Li S."/>
            <person name="Dai H."/>
            <person name="Hamel J.F."/>
            <person name="Liu C."/>
            <person name="Yu Y."/>
            <person name="Liu S."/>
            <person name="Lin W."/>
            <person name="Guo K."/>
            <person name="Jin S."/>
            <person name="Xu P."/>
            <person name="Storey K.B."/>
            <person name="Huan P."/>
            <person name="Zhang T."/>
            <person name="Zhou Y."/>
            <person name="Zhang J."/>
            <person name="Lin C."/>
            <person name="Li X."/>
            <person name="Xing L."/>
            <person name="Huo D."/>
            <person name="Sun M."/>
            <person name="Wang L."/>
            <person name="Mercier A."/>
            <person name="Li F."/>
            <person name="Yang H."/>
            <person name="Xiang J."/>
        </authorList>
    </citation>
    <scope>NUCLEOTIDE SEQUENCE [LARGE SCALE GENOMIC DNA]</scope>
    <source>
        <strain evidence="7">Shaxun</strain>
        <tissue evidence="7">Muscle</tissue>
    </source>
</reference>
<evidence type="ECO:0000256" key="1">
    <source>
        <dbReference type="ARBA" id="ARBA00022536"/>
    </source>
</evidence>
<feature type="domain" description="EGF-like" evidence="5">
    <location>
        <begin position="172"/>
        <end position="209"/>
    </location>
</feature>
<evidence type="ECO:0000256" key="3">
    <source>
        <dbReference type="ARBA" id="ARBA00023157"/>
    </source>
</evidence>
<dbReference type="OrthoDB" id="10038561at2759"/>
<dbReference type="PROSITE" id="PS50026">
    <property type="entry name" value="EGF_3"/>
    <property type="match status" value="2"/>
</dbReference>
<dbReference type="InterPro" id="IPR013320">
    <property type="entry name" value="ConA-like_dom_sf"/>
</dbReference>
<dbReference type="SMART" id="SM00181">
    <property type="entry name" value="EGF"/>
    <property type="match status" value="12"/>
</dbReference>
<dbReference type="PANTHER" id="PTHR11219">
    <property type="entry name" value="TENEURIN AND N-ACETYLGLUCOSAMINE-1-PHOSPHODIESTER ALPHA-N-ACETYLGLUCOSAMINIDASE"/>
    <property type="match status" value="1"/>
</dbReference>
<keyword evidence="3 4" id="KW-1015">Disulfide bond</keyword>